<name>A0A8J2XUD2_9BACT</name>
<feature type="transmembrane region" description="Helical" evidence="6">
    <location>
        <begin position="61"/>
        <end position="80"/>
    </location>
</feature>
<evidence type="ECO:0000256" key="6">
    <source>
        <dbReference type="SAM" id="Phobius"/>
    </source>
</evidence>
<keyword evidence="2" id="KW-0813">Transport</keyword>
<accession>A0A8J2XUD2</accession>
<dbReference type="Proteomes" id="UP000607559">
    <property type="component" value="Unassembled WGS sequence"/>
</dbReference>
<dbReference type="Pfam" id="PF11700">
    <property type="entry name" value="ATG22"/>
    <property type="match status" value="2"/>
</dbReference>
<comment type="caution">
    <text evidence="7">The sequence shown here is derived from an EMBL/GenBank/DDBJ whole genome shotgun (WGS) entry which is preliminary data.</text>
</comment>
<dbReference type="PANTHER" id="PTHR23519">
    <property type="entry name" value="AUTOPHAGY-RELATED PROTEIN 22"/>
    <property type="match status" value="1"/>
</dbReference>
<dbReference type="GO" id="GO:0012505">
    <property type="term" value="C:endomembrane system"/>
    <property type="evidence" value="ECO:0007669"/>
    <property type="project" value="UniProtKB-SubCell"/>
</dbReference>
<keyword evidence="3 6" id="KW-0812">Transmembrane</keyword>
<dbReference type="PANTHER" id="PTHR23519:SF1">
    <property type="entry name" value="AUTOPHAGY-RELATED PROTEIN 22"/>
    <property type="match status" value="1"/>
</dbReference>
<feature type="transmembrane region" description="Helical" evidence="6">
    <location>
        <begin position="246"/>
        <end position="267"/>
    </location>
</feature>
<dbReference type="EMBL" id="BMJC01000003">
    <property type="protein sequence ID" value="GGB06979.1"/>
    <property type="molecule type" value="Genomic_DNA"/>
</dbReference>
<comment type="subcellular location">
    <subcellularLocation>
        <location evidence="1">Endomembrane system</location>
        <topology evidence="1">Multi-pass membrane protein</topology>
    </subcellularLocation>
</comment>
<feature type="transmembrane region" description="Helical" evidence="6">
    <location>
        <begin position="191"/>
        <end position="209"/>
    </location>
</feature>
<dbReference type="Gene3D" id="1.20.1250.20">
    <property type="entry name" value="MFS general substrate transporter like domains"/>
    <property type="match status" value="1"/>
</dbReference>
<feature type="transmembrane region" description="Helical" evidence="6">
    <location>
        <begin position="21"/>
        <end position="41"/>
    </location>
</feature>
<feature type="transmembrane region" description="Helical" evidence="6">
    <location>
        <begin position="92"/>
        <end position="111"/>
    </location>
</feature>
<protein>
    <submittedName>
        <fullName evidence="7">MFS transporter</fullName>
    </submittedName>
</protein>
<evidence type="ECO:0000256" key="4">
    <source>
        <dbReference type="ARBA" id="ARBA00022989"/>
    </source>
</evidence>
<keyword evidence="4 6" id="KW-1133">Transmembrane helix</keyword>
<keyword evidence="5 6" id="KW-0472">Membrane</keyword>
<feature type="transmembrane region" description="Helical" evidence="6">
    <location>
        <begin position="390"/>
        <end position="409"/>
    </location>
</feature>
<reference evidence="7" key="2">
    <citation type="submission" date="2020-09" db="EMBL/GenBank/DDBJ databases">
        <authorList>
            <person name="Sun Q."/>
            <person name="Zhou Y."/>
        </authorList>
    </citation>
    <scope>NUCLEOTIDE SEQUENCE</scope>
    <source>
        <strain evidence="7">CGMCC 1.15448</strain>
    </source>
</reference>
<feature type="transmembrane region" description="Helical" evidence="6">
    <location>
        <begin position="309"/>
        <end position="328"/>
    </location>
</feature>
<feature type="transmembrane region" description="Helical" evidence="6">
    <location>
        <begin position="158"/>
        <end position="179"/>
    </location>
</feature>
<feature type="transmembrane region" description="Helical" evidence="6">
    <location>
        <begin position="279"/>
        <end position="297"/>
    </location>
</feature>
<feature type="transmembrane region" description="Helical" evidence="6">
    <location>
        <begin position="430"/>
        <end position="450"/>
    </location>
</feature>
<feature type="transmembrane region" description="Helical" evidence="6">
    <location>
        <begin position="456"/>
        <end position="475"/>
    </location>
</feature>
<sequence>MIRTASKRVINGWAMYDWANSVYNLVITTTFFPIYFTKATSFYFKSDIVPFLGLRIKNTSLYSYAMAAAYLVIALLYPVLTSIADSRGNKKTFMQFFCYMGALGCSMLYLFDGSNPVLGVYCFILASMGYVGSLVFYNAYLPEIAAPEDQDRVSAKGYAYGYVGSVIMQLVGFLIVLLLKNNPFFSLRLNFLLVGLWWAGFAQMTFAVLPKASAASVRKKNVFKAGFAEVKKVYAQVKKMALLKRFLRGFFFYSIGVQTVMGAATIFGSTVLKLDDTKLIITIVLIQLVAIVGATWMSKLSARFGNIRVLMGVVFFWILICISAYLTAGQAENLEPFHAKIAELQQQKADLMAKKAQMSATAFDEADAGVEGELSRWEHDLAPHQEPIEYSFYLLALGVGLVMGGIQSLSRSTYSKLMPETKDTASYFSYYDLTEKIAIVIGMFTFGFIGQVTGSMKNSIICLIVFFIIGLFYLFSAQAKQRQEPAPAV</sequence>
<dbReference type="AlphaFoldDB" id="A0A8J2XUD2"/>
<evidence type="ECO:0000313" key="8">
    <source>
        <dbReference type="Proteomes" id="UP000607559"/>
    </source>
</evidence>
<gene>
    <name evidence="7" type="ORF">GCM10011511_33070</name>
</gene>
<feature type="transmembrane region" description="Helical" evidence="6">
    <location>
        <begin position="117"/>
        <end position="137"/>
    </location>
</feature>
<reference evidence="7" key="1">
    <citation type="journal article" date="2014" name="Int. J. Syst. Evol. Microbiol.">
        <title>Complete genome sequence of Corynebacterium casei LMG S-19264T (=DSM 44701T), isolated from a smear-ripened cheese.</title>
        <authorList>
            <consortium name="US DOE Joint Genome Institute (JGI-PGF)"/>
            <person name="Walter F."/>
            <person name="Albersmeier A."/>
            <person name="Kalinowski J."/>
            <person name="Ruckert C."/>
        </authorList>
    </citation>
    <scope>NUCLEOTIDE SEQUENCE</scope>
    <source>
        <strain evidence="7">CGMCC 1.15448</strain>
    </source>
</reference>
<dbReference type="InterPro" id="IPR024671">
    <property type="entry name" value="Atg22-like"/>
</dbReference>
<evidence type="ECO:0000313" key="7">
    <source>
        <dbReference type="EMBL" id="GGB06979.1"/>
    </source>
</evidence>
<evidence type="ECO:0000256" key="2">
    <source>
        <dbReference type="ARBA" id="ARBA00022448"/>
    </source>
</evidence>
<organism evidence="7 8">
    <name type="scientific">Puia dinghuensis</name>
    <dbReference type="NCBI Taxonomy" id="1792502"/>
    <lineage>
        <taxon>Bacteria</taxon>
        <taxon>Pseudomonadati</taxon>
        <taxon>Bacteroidota</taxon>
        <taxon>Chitinophagia</taxon>
        <taxon>Chitinophagales</taxon>
        <taxon>Chitinophagaceae</taxon>
        <taxon>Puia</taxon>
    </lineage>
</organism>
<proteinExistence type="predicted"/>
<dbReference type="SUPFAM" id="SSF103473">
    <property type="entry name" value="MFS general substrate transporter"/>
    <property type="match status" value="1"/>
</dbReference>
<evidence type="ECO:0000256" key="5">
    <source>
        <dbReference type="ARBA" id="ARBA00023136"/>
    </source>
</evidence>
<keyword evidence="8" id="KW-1185">Reference proteome</keyword>
<dbReference type="InterPro" id="IPR036259">
    <property type="entry name" value="MFS_trans_sf"/>
</dbReference>
<dbReference type="InterPro" id="IPR050495">
    <property type="entry name" value="ATG22/LtaA_families"/>
</dbReference>
<evidence type="ECO:0000256" key="1">
    <source>
        <dbReference type="ARBA" id="ARBA00004127"/>
    </source>
</evidence>
<evidence type="ECO:0000256" key="3">
    <source>
        <dbReference type="ARBA" id="ARBA00022692"/>
    </source>
</evidence>